<dbReference type="InterPro" id="IPR011990">
    <property type="entry name" value="TPR-like_helical_dom_sf"/>
</dbReference>
<evidence type="ECO:0000256" key="1">
    <source>
        <dbReference type="ARBA" id="ARBA00004442"/>
    </source>
</evidence>
<dbReference type="SUPFAM" id="SSF48452">
    <property type="entry name" value="TPR-like"/>
    <property type="match status" value="1"/>
</dbReference>
<dbReference type="PROSITE" id="PS51257">
    <property type="entry name" value="PROKAR_LIPOPROTEIN"/>
    <property type="match status" value="1"/>
</dbReference>
<organism evidence="9 10">
    <name type="scientific">Flavivirga amylovorans</name>
    <dbReference type="NCBI Taxonomy" id="870486"/>
    <lineage>
        <taxon>Bacteria</taxon>
        <taxon>Pseudomonadati</taxon>
        <taxon>Bacteroidota</taxon>
        <taxon>Flavobacteriia</taxon>
        <taxon>Flavobacteriales</taxon>
        <taxon>Flavobacteriaceae</taxon>
        <taxon>Flavivirga</taxon>
    </lineage>
</organism>
<feature type="domain" description="RagB/SusD" evidence="7">
    <location>
        <begin position="268"/>
        <end position="511"/>
    </location>
</feature>
<dbReference type="InterPro" id="IPR012944">
    <property type="entry name" value="SusD_RagB_dom"/>
</dbReference>
<keyword evidence="10" id="KW-1185">Reference proteome</keyword>
<dbReference type="EMBL" id="JAUOEM010000003">
    <property type="protein sequence ID" value="MDO5988064.1"/>
    <property type="molecule type" value="Genomic_DNA"/>
</dbReference>
<dbReference type="Pfam" id="PF07980">
    <property type="entry name" value="SusD_RagB"/>
    <property type="match status" value="1"/>
</dbReference>
<reference evidence="9" key="1">
    <citation type="submission" date="2023-07" db="EMBL/GenBank/DDBJ databases">
        <title>Two novel species in the genus Flavivirga.</title>
        <authorList>
            <person name="Kwon K."/>
        </authorList>
    </citation>
    <scope>NUCLEOTIDE SEQUENCE</scope>
    <source>
        <strain evidence="9">KACC 14157</strain>
    </source>
</reference>
<evidence type="ECO:0000313" key="9">
    <source>
        <dbReference type="EMBL" id="MDO5988064.1"/>
    </source>
</evidence>
<evidence type="ECO:0000256" key="6">
    <source>
        <dbReference type="SAM" id="SignalP"/>
    </source>
</evidence>
<comment type="subcellular location">
    <subcellularLocation>
        <location evidence="1">Cell outer membrane</location>
    </subcellularLocation>
</comment>
<comment type="caution">
    <text evidence="9">The sequence shown here is derived from an EMBL/GenBank/DDBJ whole genome shotgun (WGS) entry which is preliminary data.</text>
</comment>
<feature type="domain" description="SusD-like N-terminal" evidence="8">
    <location>
        <begin position="85"/>
        <end position="223"/>
    </location>
</feature>
<evidence type="ECO:0000256" key="3">
    <source>
        <dbReference type="ARBA" id="ARBA00022729"/>
    </source>
</evidence>
<gene>
    <name evidence="9" type="ORF">Q4Q39_11675</name>
</gene>
<dbReference type="Proteomes" id="UP001176891">
    <property type="component" value="Unassembled WGS sequence"/>
</dbReference>
<evidence type="ECO:0000259" key="7">
    <source>
        <dbReference type="Pfam" id="PF07980"/>
    </source>
</evidence>
<comment type="similarity">
    <text evidence="2">Belongs to the SusD family.</text>
</comment>
<name>A0ABT8X2C1_9FLAO</name>
<feature type="chain" id="PRO_5045211636" evidence="6">
    <location>
        <begin position="22"/>
        <end position="511"/>
    </location>
</feature>
<dbReference type="RefSeq" id="WP_303282662.1">
    <property type="nucleotide sequence ID" value="NZ_BAABCZ010000011.1"/>
</dbReference>
<protein>
    <submittedName>
        <fullName evidence="9">RagB/SusD family nutrient uptake outer membrane protein</fullName>
    </submittedName>
</protein>
<dbReference type="Pfam" id="PF14322">
    <property type="entry name" value="SusD-like_3"/>
    <property type="match status" value="1"/>
</dbReference>
<keyword evidence="4" id="KW-0472">Membrane</keyword>
<proteinExistence type="inferred from homology"/>
<evidence type="ECO:0000313" key="10">
    <source>
        <dbReference type="Proteomes" id="UP001176891"/>
    </source>
</evidence>
<evidence type="ECO:0000259" key="8">
    <source>
        <dbReference type="Pfam" id="PF14322"/>
    </source>
</evidence>
<feature type="signal peptide" evidence="6">
    <location>
        <begin position="1"/>
        <end position="21"/>
    </location>
</feature>
<evidence type="ECO:0000256" key="4">
    <source>
        <dbReference type="ARBA" id="ARBA00023136"/>
    </source>
</evidence>
<sequence length="511" mass="55753">MKNIKFIGVLGAILLALVYSCSDNFLQDTKTDGLTGPTVYSSESTAIAALTGVYDGFQAGSQGDPGFPNEFNIKGIFRMANNVTLDWQDSGSDTEYDRLDVNPDGDVPTKMWPILYRTIGRANDVLVNIQPAIDAGNIDADLGSRLIGEALVLRAIAYQYLGGTFGGVPLMLDPLDDAFKPRDTQDAVFQQIVTDMTDAVTRLPWSYSEEKGRTTRGTAYAVLGNAHMWLGQYGEAVTAFEAIETGGVTSLEENYLDIHALANPNGKESLFEIQWAANGDLGWNRNDEVSIWQLFSMPTDITGGGGFAGLPRKDLYDSFEAGDLRRQATVLAPGEEHPDPLINIIDYDGVDINTVGTVAEPWTGNNPADRTGYWGVKGWRDPTIQGWGKAVIFGGQNHIWIRYGEVLLSLAESALKDGQTAKAQAAFDRVRNRAWGGTAPAKTVSMDNILDEYRHEIGGEFSLWPVIRRSGEATSYMQRVKGVTIPSGHELLPLPNNALAINENLKQNDGY</sequence>
<dbReference type="InterPro" id="IPR033985">
    <property type="entry name" value="SusD-like_N"/>
</dbReference>
<accession>A0ABT8X2C1</accession>
<dbReference type="Gene3D" id="1.25.40.390">
    <property type="match status" value="1"/>
</dbReference>
<keyword evidence="3 6" id="KW-0732">Signal</keyword>
<evidence type="ECO:0000256" key="2">
    <source>
        <dbReference type="ARBA" id="ARBA00006275"/>
    </source>
</evidence>
<evidence type="ECO:0000256" key="5">
    <source>
        <dbReference type="ARBA" id="ARBA00023237"/>
    </source>
</evidence>
<keyword evidence="5" id="KW-0998">Cell outer membrane</keyword>